<dbReference type="InterPro" id="IPR046513">
    <property type="entry name" value="DUF6691"/>
</dbReference>
<sequence>MKILAFICGVIFGIGLLVSGMTDPAKVIAFLDIAGPWDPSLILVMITAVLVALVPMQMAQRRTRSIVGEKIAFPSTRGITGKLILGSAIFGVGWGMTGLCPGPSLASLAASTWQEWLFFGSMFAGMIGFELLQRLGKPAANAAKPSLVKAPAPSKL</sequence>
<dbReference type="STRING" id="339866.GCA_001418255_01677"/>
<feature type="transmembrane region" description="Helical" evidence="1">
    <location>
        <begin position="79"/>
        <end position="96"/>
    </location>
</feature>
<evidence type="ECO:0000313" key="3">
    <source>
        <dbReference type="Proteomes" id="UP000183649"/>
    </source>
</evidence>
<accession>A0A0K6I235</accession>
<keyword evidence="1" id="KW-0472">Membrane</keyword>
<keyword evidence="1" id="KW-1133">Transmembrane helix</keyword>
<dbReference type="RefSeq" id="WP_055450566.1">
    <property type="nucleotide sequence ID" value="NZ_CYHF01000005.1"/>
</dbReference>
<organism evidence="2 3">
    <name type="scientific">Thiomonas bhubaneswarensis</name>
    <dbReference type="NCBI Taxonomy" id="339866"/>
    <lineage>
        <taxon>Bacteria</taxon>
        <taxon>Pseudomonadati</taxon>
        <taxon>Pseudomonadota</taxon>
        <taxon>Betaproteobacteria</taxon>
        <taxon>Burkholderiales</taxon>
        <taxon>Thiomonas</taxon>
    </lineage>
</organism>
<proteinExistence type="predicted"/>
<feature type="transmembrane region" description="Helical" evidence="1">
    <location>
        <begin position="39"/>
        <end position="58"/>
    </location>
</feature>
<keyword evidence="1" id="KW-0812">Transmembrane</keyword>
<gene>
    <name evidence="2" type="ORF">Ga0061069_105171</name>
</gene>
<keyword evidence="3" id="KW-1185">Reference proteome</keyword>
<dbReference type="Pfam" id="PF20398">
    <property type="entry name" value="DUF6691"/>
    <property type="match status" value="1"/>
</dbReference>
<reference evidence="3" key="1">
    <citation type="submission" date="2015-08" db="EMBL/GenBank/DDBJ databases">
        <authorList>
            <person name="Varghese N."/>
        </authorList>
    </citation>
    <scope>NUCLEOTIDE SEQUENCE [LARGE SCALE GENOMIC DNA]</scope>
    <source>
        <strain evidence="3">DSM 18181</strain>
    </source>
</reference>
<evidence type="ECO:0000256" key="1">
    <source>
        <dbReference type="SAM" id="Phobius"/>
    </source>
</evidence>
<evidence type="ECO:0000313" key="2">
    <source>
        <dbReference type="EMBL" id="CUA97209.1"/>
    </source>
</evidence>
<dbReference type="OrthoDB" id="9790409at2"/>
<dbReference type="AlphaFoldDB" id="A0A0K6I235"/>
<feature type="transmembrane region" description="Helical" evidence="1">
    <location>
        <begin position="116"/>
        <end position="132"/>
    </location>
</feature>
<dbReference type="Proteomes" id="UP000183649">
    <property type="component" value="Unassembled WGS sequence"/>
</dbReference>
<name>A0A0K6I235_9BURK</name>
<dbReference type="EMBL" id="CYHF01000005">
    <property type="protein sequence ID" value="CUA97209.1"/>
    <property type="molecule type" value="Genomic_DNA"/>
</dbReference>
<protein>
    <submittedName>
        <fullName evidence="2">Sulphur transport</fullName>
    </submittedName>
</protein>